<gene>
    <name evidence="3" type="ORF">LQ356_03310</name>
</gene>
<feature type="transmembrane region" description="Helical" evidence="2">
    <location>
        <begin position="49"/>
        <end position="69"/>
    </location>
</feature>
<dbReference type="RefSeq" id="WP_405311512.1">
    <property type="nucleotide sequence ID" value="NZ_CP088155.1"/>
</dbReference>
<reference evidence="3" key="1">
    <citation type="submission" date="2021-11" db="EMBL/GenBank/DDBJ databases">
        <title>The first genome sequence of unculturable Mycoplasma faucium obtained by de novo assembly of metagenomic reads.</title>
        <authorList>
            <person name="Sabat A.J."/>
            <person name="Bathoorn E."/>
            <person name="Akkerboom V."/>
            <person name="Friedrich A.W."/>
        </authorList>
    </citation>
    <scope>NUCLEOTIDE SEQUENCE [LARGE SCALE GENOMIC DNA]</scope>
    <source>
        <strain evidence="3">UMCG-MFM1</strain>
    </source>
</reference>
<keyword evidence="2" id="KW-1133">Transmembrane helix</keyword>
<sequence length="205" mass="23139">MNTEQNYQKINIKKILLATAILTIIGLCFSIASTLFFSLAPKYYKNFSYPSGGLGLTTFILLIISIAKLKNVDEVKKERKIILTFFILNIFSSFSIAFLMVFLELIPKIQGNFFQLAGMGLISATIRIAASVILVLFNIVIIIFLFIAWKKIDENTSIMNEINNNHDMNPKNTNSFNNGMPPKGESKFNVSYDESKNDKDISNKD</sequence>
<accession>A0ABZ2TRN5</accession>
<feature type="region of interest" description="Disordered" evidence="1">
    <location>
        <begin position="169"/>
        <end position="205"/>
    </location>
</feature>
<protein>
    <submittedName>
        <fullName evidence="3">Uncharacterized protein</fullName>
    </submittedName>
</protein>
<evidence type="ECO:0000256" key="1">
    <source>
        <dbReference type="SAM" id="MobiDB-lite"/>
    </source>
</evidence>
<feature type="compositionally biased region" description="Polar residues" evidence="1">
    <location>
        <begin position="169"/>
        <end position="178"/>
    </location>
</feature>
<feature type="transmembrane region" description="Helical" evidence="2">
    <location>
        <begin position="81"/>
        <end position="106"/>
    </location>
</feature>
<feature type="transmembrane region" description="Helical" evidence="2">
    <location>
        <begin position="15"/>
        <end position="37"/>
    </location>
</feature>
<feature type="transmembrane region" description="Helical" evidence="2">
    <location>
        <begin position="126"/>
        <end position="149"/>
    </location>
</feature>
<dbReference type="EMBL" id="CP088155">
    <property type="protein sequence ID" value="WYM97201.1"/>
    <property type="molecule type" value="Genomic_DNA"/>
</dbReference>
<proteinExistence type="predicted"/>
<organism evidence="3 4">
    <name type="scientific">Metamycoplasma faucium</name>
    <dbReference type="NCBI Taxonomy" id="56142"/>
    <lineage>
        <taxon>Bacteria</taxon>
        <taxon>Bacillati</taxon>
        <taxon>Mycoplasmatota</taxon>
        <taxon>Mycoplasmoidales</taxon>
        <taxon>Metamycoplasmataceae</taxon>
        <taxon>Metamycoplasma</taxon>
    </lineage>
</organism>
<keyword evidence="2" id="KW-0472">Membrane</keyword>
<dbReference type="Proteomes" id="UP001622612">
    <property type="component" value="Chromosome"/>
</dbReference>
<keyword evidence="2" id="KW-0812">Transmembrane</keyword>
<evidence type="ECO:0000313" key="4">
    <source>
        <dbReference type="Proteomes" id="UP001622612"/>
    </source>
</evidence>
<keyword evidence="4" id="KW-1185">Reference proteome</keyword>
<name>A0ABZ2TRN5_9BACT</name>
<evidence type="ECO:0000313" key="3">
    <source>
        <dbReference type="EMBL" id="WYM97201.1"/>
    </source>
</evidence>
<evidence type="ECO:0000256" key="2">
    <source>
        <dbReference type="SAM" id="Phobius"/>
    </source>
</evidence>
<feature type="compositionally biased region" description="Basic and acidic residues" evidence="1">
    <location>
        <begin position="193"/>
        <end position="205"/>
    </location>
</feature>